<evidence type="ECO:0000256" key="5">
    <source>
        <dbReference type="ARBA" id="ARBA00022840"/>
    </source>
</evidence>
<dbReference type="PANTHER" id="PTHR43085">
    <property type="entry name" value="HEXOKINASE FAMILY MEMBER"/>
    <property type="match status" value="1"/>
</dbReference>
<dbReference type="PANTHER" id="PTHR43085:SF1">
    <property type="entry name" value="PSEUDOURIDINE KINASE-RELATED"/>
    <property type="match status" value="1"/>
</dbReference>
<dbReference type="Gene3D" id="3.40.1190.20">
    <property type="match status" value="1"/>
</dbReference>
<evidence type="ECO:0000259" key="6">
    <source>
        <dbReference type="Pfam" id="PF00294"/>
    </source>
</evidence>
<evidence type="ECO:0000256" key="2">
    <source>
        <dbReference type="ARBA" id="ARBA00022679"/>
    </source>
</evidence>
<dbReference type="CDD" id="cd01166">
    <property type="entry name" value="KdgK"/>
    <property type="match status" value="1"/>
</dbReference>
<keyword evidence="4 7" id="KW-0418">Kinase</keyword>
<feature type="domain" description="Carbohydrate kinase PfkB" evidence="6">
    <location>
        <begin position="19"/>
        <end position="295"/>
    </location>
</feature>
<dbReference type="InterPro" id="IPR029056">
    <property type="entry name" value="Ribokinase-like"/>
</dbReference>
<dbReference type="SUPFAM" id="SSF53613">
    <property type="entry name" value="Ribokinase-like"/>
    <property type="match status" value="1"/>
</dbReference>
<dbReference type="Pfam" id="PF00294">
    <property type="entry name" value="PfkB"/>
    <property type="match status" value="1"/>
</dbReference>
<keyword evidence="3" id="KW-0547">Nucleotide-binding</keyword>
<evidence type="ECO:0000313" key="7">
    <source>
        <dbReference type="EMBL" id="MFC0529514.1"/>
    </source>
</evidence>
<gene>
    <name evidence="7" type="ORF">ACFFIA_17810</name>
</gene>
<dbReference type="Proteomes" id="UP001589867">
    <property type="component" value="Unassembled WGS sequence"/>
</dbReference>
<comment type="caution">
    <text evidence="7">The sequence shown here is derived from an EMBL/GenBank/DDBJ whole genome shotgun (WGS) entry which is preliminary data.</text>
</comment>
<keyword evidence="8" id="KW-1185">Reference proteome</keyword>
<keyword evidence="5" id="KW-0067">ATP-binding</keyword>
<reference evidence="7 8" key="1">
    <citation type="submission" date="2024-09" db="EMBL/GenBank/DDBJ databases">
        <authorList>
            <person name="Sun Q."/>
            <person name="Mori K."/>
        </authorList>
    </citation>
    <scope>NUCLEOTIDE SEQUENCE [LARGE SCALE GENOMIC DNA]</scope>
    <source>
        <strain evidence="7 8">TBRC 3947</strain>
    </source>
</reference>
<dbReference type="InterPro" id="IPR011611">
    <property type="entry name" value="PfkB_dom"/>
</dbReference>
<dbReference type="EMBL" id="JBHLUH010000036">
    <property type="protein sequence ID" value="MFC0529514.1"/>
    <property type="molecule type" value="Genomic_DNA"/>
</dbReference>
<keyword evidence="2" id="KW-0808">Transferase</keyword>
<evidence type="ECO:0000256" key="4">
    <source>
        <dbReference type="ARBA" id="ARBA00022777"/>
    </source>
</evidence>
<comment type="similarity">
    <text evidence="1">Belongs to the carbohydrate kinase PfkB family.</text>
</comment>
<protein>
    <submittedName>
        <fullName evidence="7">Sugar kinase</fullName>
    </submittedName>
</protein>
<dbReference type="PROSITE" id="PS00584">
    <property type="entry name" value="PFKB_KINASES_2"/>
    <property type="match status" value="1"/>
</dbReference>
<sequence>MIDVLTLGEAMASLRISGPVRLGGALTLSIAGAESNVAIGLSRLGHRTRWLGVTGDDELGELVLRTLRAENVDLYGCRTDPHAPTGLVLFERRLATVTRVRYFRDGSAGSTLSAEDILPVLADPPPRLLHVTGVTPALGAGPLAAVRTAMKLAQQAGTGVCLDVNYRATLWSPAEASHALRPLLPYVDVLFASDEELTIMADGSDRVERLLTSGVREVVVKRAADGASVHTVDGVAHQTARRISLVDTIGAGDAFAAGYLSATLDGSDIATKLRRAVDTAAFAVSTDGDWEGLPTRADLALLATEPGGAQR</sequence>
<evidence type="ECO:0000313" key="8">
    <source>
        <dbReference type="Proteomes" id="UP001589867"/>
    </source>
</evidence>
<evidence type="ECO:0000256" key="1">
    <source>
        <dbReference type="ARBA" id="ARBA00010688"/>
    </source>
</evidence>
<dbReference type="GO" id="GO:0016301">
    <property type="term" value="F:kinase activity"/>
    <property type="evidence" value="ECO:0007669"/>
    <property type="project" value="UniProtKB-KW"/>
</dbReference>
<accession>A0ABV6M4T7</accession>
<organism evidence="7 8">
    <name type="scientific">Phytohabitans kaempferiae</name>
    <dbReference type="NCBI Taxonomy" id="1620943"/>
    <lineage>
        <taxon>Bacteria</taxon>
        <taxon>Bacillati</taxon>
        <taxon>Actinomycetota</taxon>
        <taxon>Actinomycetes</taxon>
        <taxon>Micromonosporales</taxon>
        <taxon>Micromonosporaceae</taxon>
    </lineage>
</organism>
<dbReference type="RefSeq" id="WP_377252352.1">
    <property type="nucleotide sequence ID" value="NZ_JBHLUH010000036.1"/>
</dbReference>
<name>A0ABV6M4T7_9ACTN</name>
<evidence type="ECO:0000256" key="3">
    <source>
        <dbReference type="ARBA" id="ARBA00022741"/>
    </source>
</evidence>
<dbReference type="InterPro" id="IPR002173">
    <property type="entry name" value="Carboh/pur_kinase_PfkB_CS"/>
</dbReference>
<proteinExistence type="inferred from homology"/>
<dbReference type="InterPro" id="IPR050306">
    <property type="entry name" value="PfkB_Carbo_kinase"/>
</dbReference>